<comment type="similarity">
    <text evidence="7">In the C-terminal section; belongs to the homoserine dehydrogenase family.</text>
</comment>
<dbReference type="Gene3D" id="3.40.50.720">
    <property type="entry name" value="NAD(P)-binding Rossmann-like Domain"/>
    <property type="match status" value="1"/>
</dbReference>
<keyword evidence="17" id="KW-0521">NADP</keyword>
<comment type="pathway">
    <text evidence="5">Amino-acid biosynthesis; L-methionine biosynthesis via de novo pathway; L-homoserine from L-aspartate: step 3/3.</text>
</comment>
<evidence type="ECO:0000256" key="13">
    <source>
        <dbReference type="ARBA" id="ARBA00022723"/>
    </source>
</evidence>
<evidence type="ECO:0000256" key="7">
    <source>
        <dbReference type="ARBA" id="ARBA00007952"/>
    </source>
</evidence>
<keyword evidence="16" id="KW-0067">ATP-binding</keyword>
<keyword evidence="18" id="KW-0560">Oxidoreductase</keyword>
<comment type="pathway">
    <text evidence="4">Amino-acid biosynthesis; L-threonine biosynthesis; L-threonine from L-aspartate: step 3/5.</text>
</comment>
<comment type="catalytic activity">
    <reaction evidence="25">
        <text>L-aspartate + ATP = 4-phospho-L-aspartate + ADP</text>
        <dbReference type="Rhea" id="RHEA:23776"/>
        <dbReference type="ChEBI" id="CHEBI:29991"/>
        <dbReference type="ChEBI" id="CHEBI:30616"/>
        <dbReference type="ChEBI" id="CHEBI:57535"/>
        <dbReference type="ChEBI" id="CHEBI:456216"/>
        <dbReference type="EC" id="2.7.2.4"/>
    </reaction>
    <physiologicalReaction direction="left-to-right" evidence="25">
        <dbReference type="Rhea" id="RHEA:23777"/>
    </physiologicalReaction>
</comment>
<keyword evidence="19" id="KW-0520">NAD</keyword>
<evidence type="ECO:0000256" key="20">
    <source>
        <dbReference type="ARBA" id="ARBA00023053"/>
    </source>
</evidence>
<evidence type="ECO:0000256" key="17">
    <source>
        <dbReference type="ARBA" id="ARBA00022857"/>
    </source>
</evidence>
<evidence type="ECO:0000256" key="19">
    <source>
        <dbReference type="ARBA" id="ARBA00023027"/>
    </source>
</evidence>
<feature type="domain" description="ACT" evidence="28">
    <location>
        <begin position="399"/>
        <end position="477"/>
    </location>
</feature>
<dbReference type="Pfam" id="PF22468">
    <property type="entry name" value="ACT_9"/>
    <property type="match status" value="2"/>
</dbReference>
<evidence type="ECO:0000256" key="8">
    <source>
        <dbReference type="ARBA" id="ARBA00010046"/>
    </source>
</evidence>
<dbReference type="InterPro" id="IPR045865">
    <property type="entry name" value="ACT-like_dom_sf"/>
</dbReference>
<keyword evidence="13" id="KW-0479">Metal-binding</keyword>
<keyword evidence="23" id="KW-0511">Multifunctional enzyme</keyword>
<dbReference type="PROSITE" id="PS51671">
    <property type="entry name" value="ACT"/>
    <property type="match status" value="2"/>
</dbReference>
<dbReference type="InterPro" id="IPR001048">
    <property type="entry name" value="Asp/Glu/Uridylate_kinase"/>
</dbReference>
<dbReference type="EC" id="2.7.2.4" evidence="29"/>
<evidence type="ECO:0000256" key="21">
    <source>
        <dbReference type="ARBA" id="ARBA00023154"/>
    </source>
</evidence>
<evidence type="ECO:0000256" key="25">
    <source>
        <dbReference type="ARBA" id="ARBA00048561"/>
    </source>
</evidence>
<dbReference type="InterPro" id="IPR054352">
    <property type="entry name" value="ACT_Aspartokinase"/>
</dbReference>
<evidence type="ECO:0000256" key="23">
    <source>
        <dbReference type="ARBA" id="ARBA00023268"/>
    </source>
</evidence>
<dbReference type="Pfam" id="PF00696">
    <property type="entry name" value="AA_kinase"/>
    <property type="match status" value="1"/>
</dbReference>
<dbReference type="Pfam" id="PF00742">
    <property type="entry name" value="Homoserine_dh"/>
    <property type="match status" value="1"/>
</dbReference>
<dbReference type="Proteomes" id="UP000001822">
    <property type="component" value="Chromosome"/>
</dbReference>
<dbReference type="InterPro" id="IPR019811">
    <property type="entry name" value="HDH_CS"/>
</dbReference>
<dbReference type="SUPFAM" id="SSF55021">
    <property type="entry name" value="ACT-like"/>
    <property type="match status" value="2"/>
</dbReference>
<sequence length="817" mass="89667">MKVLKFGGTSVGSVESIRKVAEILSSYKKKEKFVVVFSAMSGITNLLVEVGQKASTTDISYQQVLKTIEQKHVSTAKTLIDVKNQGKVIAQLKLILNELQDLLHGVYLLKELSPRSNDLVLSFGERLSSYLVSEFLKQEGVDVTFLDARKVIITDSSFGSAKVDFKKTDKAIKDYFKDIKSSVVTTGFIGSTDKGETTTLGRGGSDYTASVFGAALDSEGIEIWTDVDGIMTADPRKVKRAFTLPQVSYIEAMEMSHFGAKVIYPPTLQPAFKKRIPIWIKNTFNTAFEGTLINEKTSATDHSVKGISSIENISMLNLTGSGMVGVPGVSGRLFGALARNFINVILITQASSEHSICFVIDSKESAKAKDAVEEEFEHEIKAGKIDKLHEKDNLAIVAVVGDNMRHTPGIAGKLFSSLGKNGINVVAIAQGSSEINLSVVIGKEDLTKALNVIHESFFLSDVKTINVFVVGVGLIGSALLKQLQKQSTYLQKEKGFKINVVGLANSKKMLINENGVALTSWKEKLDEGEKANLKEFVKRMIDLNLRNSIFVDNTSNKDVVSFYHNILDESISIVTPNKLANSGLYKDYQKLQETAFKRGVKLMYETNVGAGLPVINTLNDLKDSGDKIIRIEGVLSGTLSYIFNNFKGDKKFSDIVKEAKEKGFTEPDPRDDLNGKDVARKILILSREAGFNLEFDDVVVENILPAPCLKAKTVEEFFVELEKNNNVFSKKRDEADKANKVLRFIAKLENGKAEVSLQSVDSTHPFFSLSGSDNMIAYTTERYKERPLVIKGPGAGAEVTAAGVFGDIIRISNYLKG</sequence>
<evidence type="ECO:0000256" key="15">
    <source>
        <dbReference type="ARBA" id="ARBA00022777"/>
    </source>
</evidence>
<evidence type="ECO:0000256" key="24">
    <source>
        <dbReference type="ARBA" id="ARBA00044938"/>
    </source>
</evidence>
<reference evidence="29 30" key="1">
    <citation type="journal article" date="2007" name="Appl. Environ. Microbiol.">
        <title>Genome sequence of the cellulolytic gliding bacterium Cytophaga hutchinsonii.</title>
        <authorList>
            <person name="Xie G."/>
            <person name="Bruce D.C."/>
            <person name="Challacombe J.F."/>
            <person name="Chertkov O."/>
            <person name="Detter J.C."/>
            <person name="Gilna P."/>
            <person name="Han C.S."/>
            <person name="Lucas S."/>
            <person name="Misra M."/>
            <person name="Myers G.L."/>
            <person name="Richardson P."/>
            <person name="Tapia R."/>
            <person name="Thayer N."/>
            <person name="Thompson L.S."/>
            <person name="Brettin T.S."/>
            <person name="Henrissat B."/>
            <person name="Wilson D.B."/>
            <person name="McBride M.J."/>
        </authorList>
    </citation>
    <scope>NUCLEOTIDE SEQUENCE [LARGE SCALE GENOMIC DNA]</scope>
    <source>
        <strain evidence="30">ATCC 33406 / DSM 1761 / CIP 103989 / NBRC 15051 / NCIMB 9469 / D465</strain>
    </source>
</reference>
<comment type="subunit">
    <text evidence="9">Homotetramer.</text>
</comment>
<dbReference type="SUPFAM" id="SSF53633">
    <property type="entry name" value="Carbamate kinase-like"/>
    <property type="match status" value="1"/>
</dbReference>
<dbReference type="FunFam" id="3.30.2130.10:FF:000001">
    <property type="entry name" value="Bifunctional aspartokinase/homoserine dehydrogenase"/>
    <property type="match status" value="1"/>
</dbReference>
<dbReference type="InterPro" id="IPR001341">
    <property type="entry name" value="Asp_kinase"/>
</dbReference>
<accession>A0A6N4SM92</accession>
<dbReference type="GO" id="GO:0046872">
    <property type="term" value="F:metal ion binding"/>
    <property type="evidence" value="ECO:0007669"/>
    <property type="project" value="UniProtKB-KW"/>
</dbReference>
<dbReference type="FunFam" id="3.30.360.10:FF:000006">
    <property type="entry name" value="Bifunctional aspartokinase/homoserine dehydrogenase"/>
    <property type="match status" value="1"/>
</dbReference>
<dbReference type="GO" id="GO:0050661">
    <property type="term" value="F:NADP binding"/>
    <property type="evidence" value="ECO:0007669"/>
    <property type="project" value="InterPro"/>
</dbReference>
<dbReference type="NCBIfam" id="NF006959">
    <property type="entry name" value="PRK09436.1"/>
    <property type="match status" value="1"/>
</dbReference>
<dbReference type="InterPro" id="IPR049638">
    <property type="entry name" value="AK-HD"/>
</dbReference>
<evidence type="ECO:0000256" key="3">
    <source>
        <dbReference type="ARBA" id="ARBA00004986"/>
    </source>
</evidence>
<evidence type="ECO:0000256" key="18">
    <source>
        <dbReference type="ARBA" id="ARBA00023002"/>
    </source>
</evidence>
<proteinExistence type="inferred from homology"/>
<dbReference type="InterPro" id="IPR042199">
    <property type="entry name" value="AsparK_Bifunc_asparK/hSer_DH"/>
</dbReference>
<dbReference type="GO" id="GO:0004412">
    <property type="term" value="F:homoserine dehydrogenase activity"/>
    <property type="evidence" value="ECO:0007669"/>
    <property type="project" value="UniProtKB-EC"/>
</dbReference>
<dbReference type="UniPathway" id="UPA00034">
    <property type="reaction ID" value="UER00015"/>
</dbReference>
<dbReference type="InterPro" id="IPR002912">
    <property type="entry name" value="ACT_dom"/>
</dbReference>
<evidence type="ECO:0000256" key="16">
    <source>
        <dbReference type="ARBA" id="ARBA00022840"/>
    </source>
</evidence>
<keyword evidence="10" id="KW-0028">Amino-acid biosynthesis</keyword>
<comment type="catalytic activity">
    <reaction evidence="27">
        <text>L-homoserine + NAD(+) = L-aspartate 4-semialdehyde + NADH + H(+)</text>
        <dbReference type="Rhea" id="RHEA:15757"/>
        <dbReference type="ChEBI" id="CHEBI:15378"/>
        <dbReference type="ChEBI" id="CHEBI:57476"/>
        <dbReference type="ChEBI" id="CHEBI:57540"/>
        <dbReference type="ChEBI" id="CHEBI:57945"/>
        <dbReference type="ChEBI" id="CHEBI:537519"/>
        <dbReference type="EC" id="1.1.1.3"/>
    </reaction>
    <physiologicalReaction direction="right-to-left" evidence="27">
        <dbReference type="Rhea" id="RHEA:15759"/>
    </physiologicalReaction>
</comment>
<comment type="function">
    <text evidence="24">Bifunctional aspartate kinase and homoserine dehydrogenase that catalyzes the first and the third steps toward the synthesis of lysine, methionine and threonine from aspartate.</text>
</comment>
<comment type="cofactor">
    <cofactor evidence="1">
        <name>a metal cation</name>
        <dbReference type="ChEBI" id="CHEBI:25213"/>
    </cofactor>
</comment>
<dbReference type="GO" id="GO:0005524">
    <property type="term" value="F:ATP binding"/>
    <property type="evidence" value="ECO:0007669"/>
    <property type="project" value="UniProtKB-KW"/>
</dbReference>
<dbReference type="OrthoDB" id="9799110at2"/>
<keyword evidence="22" id="KW-0486">Methionine biosynthesis</keyword>
<keyword evidence="21" id="KW-0457">Lysine biosynthesis</keyword>
<dbReference type="UniPathway" id="UPA00050">
    <property type="reaction ID" value="UER00063"/>
</dbReference>
<name>A0A6N4SM92_CYTH3</name>
<dbReference type="InterPro" id="IPR036393">
    <property type="entry name" value="AceGlu_kinase-like_sf"/>
</dbReference>
<dbReference type="PIRSF" id="PIRSF000727">
    <property type="entry name" value="ThrA"/>
    <property type="match status" value="1"/>
</dbReference>
<evidence type="ECO:0000313" key="29">
    <source>
        <dbReference type="EMBL" id="ABG57367.1"/>
    </source>
</evidence>
<protein>
    <submittedName>
        <fullName evidence="29">Bifunctional protein: aspartokinase I homoserine dehydrogenase</fullName>
        <ecNumber evidence="29">2.7.2.4</ecNumber>
    </submittedName>
</protein>
<evidence type="ECO:0000256" key="10">
    <source>
        <dbReference type="ARBA" id="ARBA00022605"/>
    </source>
</evidence>
<dbReference type="PROSITE" id="PS00324">
    <property type="entry name" value="ASPARTOKINASE"/>
    <property type="match status" value="1"/>
</dbReference>
<evidence type="ECO:0000256" key="27">
    <source>
        <dbReference type="ARBA" id="ARBA00049031"/>
    </source>
</evidence>
<keyword evidence="15" id="KW-0418">Kinase</keyword>
<dbReference type="Pfam" id="PF03447">
    <property type="entry name" value="NAD_binding_3"/>
    <property type="match status" value="1"/>
</dbReference>
<dbReference type="GO" id="GO:0009090">
    <property type="term" value="P:homoserine biosynthetic process"/>
    <property type="evidence" value="ECO:0007669"/>
    <property type="project" value="UniProtKB-ARBA"/>
</dbReference>
<dbReference type="NCBIfam" id="NF007003">
    <property type="entry name" value="PRK09466.1"/>
    <property type="match status" value="1"/>
</dbReference>
<dbReference type="GO" id="GO:0009089">
    <property type="term" value="P:lysine biosynthetic process via diaminopimelate"/>
    <property type="evidence" value="ECO:0007669"/>
    <property type="project" value="UniProtKB-UniPathway"/>
</dbReference>
<dbReference type="InterPro" id="IPR001342">
    <property type="entry name" value="HDH_cat"/>
</dbReference>
<comment type="pathway">
    <text evidence="6">Amino-acid biosynthesis; L-threonine biosynthesis; L-threonine from L-aspartate: step 1/5.</text>
</comment>
<dbReference type="AlphaFoldDB" id="A0A6N4SM92"/>
<keyword evidence="12" id="KW-0791">Threonine biosynthesis</keyword>
<comment type="pathway">
    <text evidence="2">Amino-acid biosynthesis; L-lysine biosynthesis via DAP pathway; (S)-tetrahydrodipicolinate from L-aspartate: step 1/4.</text>
</comment>
<evidence type="ECO:0000256" key="11">
    <source>
        <dbReference type="ARBA" id="ARBA00022679"/>
    </source>
</evidence>
<organism evidence="29 30">
    <name type="scientific">Cytophaga hutchinsonii (strain ATCC 33406 / DSM 1761 / CIP 103989 / NBRC 15051 / NCIMB 9469 / D465)</name>
    <dbReference type="NCBI Taxonomy" id="269798"/>
    <lineage>
        <taxon>Bacteria</taxon>
        <taxon>Pseudomonadati</taxon>
        <taxon>Bacteroidota</taxon>
        <taxon>Cytophagia</taxon>
        <taxon>Cytophagales</taxon>
        <taxon>Cytophagaceae</taxon>
        <taxon>Cytophaga</taxon>
    </lineage>
</organism>
<dbReference type="Gene3D" id="1.20.120.1320">
    <property type="entry name" value="Aspartokinase, catalytic domain"/>
    <property type="match status" value="1"/>
</dbReference>
<evidence type="ECO:0000256" key="14">
    <source>
        <dbReference type="ARBA" id="ARBA00022741"/>
    </source>
</evidence>
<keyword evidence="20" id="KW-0915">Sodium</keyword>
<dbReference type="PROSITE" id="PS01042">
    <property type="entry name" value="HOMOSER_DHGENASE"/>
    <property type="match status" value="1"/>
</dbReference>
<evidence type="ECO:0000256" key="6">
    <source>
        <dbReference type="ARBA" id="ARBA00005139"/>
    </source>
</evidence>
<dbReference type="PANTHER" id="PTHR43070">
    <property type="match status" value="1"/>
</dbReference>
<dbReference type="InterPro" id="IPR011147">
    <property type="entry name" value="Bifunc_Aspkin/hSer_DH"/>
</dbReference>
<keyword evidence="30" id="KW-1185">Reference proteome</keyword>
<gene>
    <name evidence="29" type="primary">thrA</name>
    <name evidence="29" type="ordered locus">CHU_0073</name>
</gene>
<evidence type="ECO:0000313" key="30">
    <source>
        <dbReference type="Proteomes" id="UP000001822"/>
    </source>
</evidence>
<dbReference type="PANTHER" id="PTHR43070:SF5">
    <property type="entry name" value="HOMOSERINE DEHYDROGENASE"/>
    <property type="match status" value="1"/>
</dbReference>
<dbReference type="InterPro" id="IPR005106">
    <property type="entry name" value="Asp/hSer_DH_NAD-bd"/>
</dbReference>
<dbReference type="NCBIfam" id="TIGR00657">
    <property type="entry name" value="asp_kinases"/>
    <property type="match status" value="1"/>
</dbReference>
<dbReference type="Gene3D" id="3.30.360.10">
    <property type="entry name" value="Dihydrodipicolinate Reductase, domain 2"/>
    <property type="match status" value="1"/>
</dbReference>
<dbReference type="SUPFAM" id="SSF51735">
    <property type="entry name" value="NAD(P)-binding Rossmann-fold domains"/>
    <property type="match status" value="1"/>
</dbReference>
<comment type="similarity">
    <text evidence="8">In the N-terminal section; belongs to the aspartokinase family.</text>
</comment>
<dbReference type="KEGG" id="chu:CHU_0073"/>
<evidence type="ECO:0000256" key="5">
    <source>
        <dbReference type="ARBA" id="ARBA00005062"/>
    </source>
</evidence>
<dbReference type="CDD" id="cd04921">
    <property type="entry name" value="ACT_AKi-HSDH-ThrA-like_1"/>
    <property type="match status" value="1"/>
</dbReference>
<keyword evidence="14" id="KW-0547">Nucleotide-binding</keyword>
<feature type="domain" description="ACT" evidence="28">
    <location>
        <begin position="318"/>
        <end position="394"/>
    </location>
</feature>
<comment type="catalytic activity">
    <reaction evidence="26">
        <text>L-homoserine + NADP(+) = L-aspartate 4-semialdehyde + NADPH + H(+)</text>
        <dbReference type="Rhea" id="RHEA:15761"/>
        <dbReference type="ChEBI" id="CHEBI:15378"/>
        <dbReference type="ChEBI" id="CHEBI:57476"/>
        <dbReference type="ChEBI" id="CHEBI:57783"/>
        <dbReference type="ChEBI" id="CHEBI:58349"/>
        <dbReference type="ChEBI" id="CHEBI:537519"/>
        <dbReference type="EC" id="1.1.1.3"/>
    </reaction>
    <physiologicalReaction direction="right-to-left" evidence="26">
        <dbReference type="Rhea" id="RHEA:15763"/>
    </physiologicalReaction>
</comment>
<dbReference type="CDD" id="cd04922">
    <property type="entry name" value="ACT_AKi-HSDH-ThrA_2"/>
    <property type="match status" value="1"/>
</dbReference>
<dbReference type="Gene3D" id="3.40.1160.10">
    <property type="entry name" value="Acetylglutamate kinase-like"/>
    <property type="match status" value="1"/>
</dbReference>
<evidence type="ECO:0000256" key="2">
    <source>
        <dbReference type="ARBA" id="ARBA00004766"/>
    </source>
</evidence>
<dbReference type="GO" id="GO:0004072">
    <property type="term" value="F:aspartate kinase activity"/>
    <property type="evidence" value="ECO:0007669"/>
    <property type="project" value="UniProtKB-EC"/>
</dbReference>
<evidence type="ECO:0000256" key="1">
    <source>
        <dbReference type="ARBA" id="ARBA00001920"/>
    </source>
</evidence>
<evidence type="ECO:0000256" key="26">
    <source>
        <dbReference type="ARBA" id="ARBA00048841"/>
    </source>
</evidence>
<dbReference type="GO" id="GO:0009088">
    <property type="term" value="P:threonine biosynthetic process"/>
    <property type="evidence" value="ECO:0007669"/>
    <property type="project" value="UniProtKB-UniPathway"/>
</dbReference>
<dbReference type="SUPFAM" id="SSF55347">
    <property type="entry name" value="Glyceraldehyde-3-phosphate dehydrogenase-like, C-terminal domain"/>
    <property type="match status" value="1"/>
</dbReference>
<dbReference type="EMBL" id="CP000383">
    <property type="protein sequence ID" value="ABG57367.1"/>
    <property type="molecule type" value="Genomic_DNA"/>
</dbReference>
<dbReference type="GO" id="GO:0009086">
    <property type="term" value="P:methionine biosynthetic process"/>
    <property type="evidence" value="ECO:0007669"/>
    <property type="project" value="UniProtKB-KW"/>
</dbReference>
<dbReference type="UniPathway" id="UPA00051">
    <property type="reaction ID" value="UER00462"/>
</dbReference>
<evidence type="ECO:0000259" key="28">
    <source>
        <dbReference type="PROSITE" id="PS51671"/>
    </source>
</evidence>
<dbReference type="FunFam" id="3.40.50.720:FF:000083">
    <property type="entry name" value="Bifunctional aspartokinase/homoserine dehydrogenase"/>
    <property type="match status" value="1"/>
</dbReference>
<dbReference type="InterPro" id="IPR018042">
    <property type="entry name" value="Aspartate_kinase_CS"/>
</dbReference>
<dbReference type="InterPro" id="IPR036291">
    <property type="entry name" value="NAD(P)-bd_dom_sf"/>
</dbReference>
<keyword evidence="11 29" id="KW-0808">Transferase</keyword>
<evidence type="ECO:0000256" key="4">
    <source>
        <dbReference type="ARBA" id="ARBA00005056"/>
    </source>
</evidence>
<dbReference type="CDD" id="cd04243">
    <property type="entry name" value="AAK_AK-HSDH-like"/>
    <property type="match status" value="1"/>
</dbReference>
<evidence type="ECO:0000256" key="9">
    <source>
        <dbReference type="ARBA" id="ARBA00011881"/>
    </source>
</evidence>
<comment type="pathway">
    <text evidence="3">Amino-acid biosynthesis; L-methionine biosynthesis via de novo pathway; L-homoserine from L-aspartate: step 1/3.</text>
</comment>
<dbReference type="RefSeq" id="WP_011583483.1">
    <property type="nucleotide sequence ID" value="NC_008255.1"/>
</dbReference>
<dbReference type="Gene3D" id="3.30.2130.10">
    <property type="entry name" value="VC0802-like"/>
    <property type="match status" value="1"/>
</dbReference>
<evidence type="ECO:0000256" key="22">
    <source>
        <dbReference type="ARBA" id="ARBA00023167"/>
    </source>
</evidence>
<evidence type="ECO:0000256" key="12">
    <source>
        <dbReference type="ARBA" id="ARBA00022697"/>
    </source>
</evidence>